<reference evidence="4 5" key="1">
    <citation type="submission" date="2014-03" db="EMBL/GenBank/DDBJ databases">
        <title>The draft genome sequence of Thioclava dalianensis DLFJ1-1.</title>
        <authorList>
            <person name="Lai Q."/>
            <person name="Shao Z."/>
        </authorList>
    </citation>
    <scope>NUCLEOTIDE SEQUENCE [LARGE SCALE GENOMIC DNA]</scope>
    <source>
        <strain evidence="4 5">DLFJ1-1</strain>
    </source>
</reference>
<dbReference type="Gene3D" id="3.40.50.720">
    <property type="entry name" value="NAD(P)-binding Rossmann-like Domain"/>
    <property type="match status" value="2"/>
</dbReference>
<name>A0A074T8P1_9RHOB</name>
<gene>
    <name evidence="4" type="ORF">DL1_14590</name>
</gene>
<keyword evidence="5" id="KW-1185">Reference proteome</keyword>
<feature type="domain" description="D-isomer specific 2-hydroxyacid dehydrogenase NAD-binding" evidence="3">
    <location>
        <begin position="104"/>
        <end position="277"/>
    </location>
</feature>
<dbReference type="EMBL" id="JHEH01000043">
    <property type="protein sequence ID" value="KEP68181.1"/>
    <property type="molecule type" value="Genomic_DNA"/>
</dbReference>
<evidence type="ECO:0000259" key="3">
    <source>
        <dbReference type="Pfam" id="PF02826"/>
    </source>
</evidence>
<evidence type="ECO:0000256" key="1">
    <source>
        <dbReference type="ARBA" id="ARBA00023002"/>
    </source>
</evidence>
<evidence type="ECO:0000256" key="2">
    <source>
        <dbReference type="ARBA" id="ARBA00023027"/>
    </source>
</evidence>
<sequence>MSVLILDARADNYATAIRARWPDMAVFSAATPDDLPDEALSAEVLVGLAPYLKDDLLERMSGLRWIHALTTGVDNLLASKVLSRDVTLTRSRGIHGPQMAELALMLAMALMRDLPRMIDNQRCDHWERWEQPVLDGRSMCILGLGSIAEALAVRARAFGMEVTGVSDGRAEVPGFARIYKRAELHAAVDEADILTVLVPYSPATHHIVDAEVLAAMRQGSLLINIARGGCVDEAALAASLRSGHLGGAGLDVYATEPWSGPQPWKEFPNVIATPHVGGLSDAYAKNALPILLTHLEDYREGGAAALSDRVERSAS</sequence>
<dbReference type="InterPro" id="IPR006140">
    <property type="entry name" value="D-isomer_DH_NAD-bd"/>
</dbReference>
<keyword evidence="1" id="KW-0560">Oxidoreductase</keyword>
<comment type="caution">
    <text evidence="4">The sequence shown here is derived from an EMBL/GenBank/DDBJ whole genome shotgun (WGS) entry which is preliminary data.</text>
</comment>
<dbReference type="GO" id="GO:0016616">
    <property type="term" value="F:oxidoreductase activity, acting on the CH-OH group of donors, NAD or NADP as acceptor"/>
    <property type="evidence" value="ECO:0007669"/>
    <property type="project" value="InterPro"/>
</dbReference>
<dbReference type="SUPFAM" id="SSF52283">
    <property type="entry name" value="Formate/glycerate dehydrogenase catalytic domain-like"/>
    <property type="match status" value="1"/>
</dbReference>
<dbReference type="eggNOG" id="COG0111">
    <property type="taxonomic scope" value="Bacteria"/>
</dbReference>
<accession>A0A074T8P1</accession>
<dbReference type="InterPro" id="IPR036291">
    <property type="entry name" value="NAD(P)-bd_dom_sf"/>
</dbReference>
<dbReference type="Proteomes" id="UP000027725">
    <property type="component" value="Unassembled WGS sequence"/>
</dbReference>
<dbReference type="CDD" id="cd05300">
    <property type="entry name" value="2-Hacid_dh_1"/>
    <property type="match status" value="1"/>
</dbReference>
<protein>
    <recommendedName>
        <fullName evidence="3">D-isomer specific 2-hydroxyacid dehydrogenase NAD-binding domain-containing protein</fullName>
    </recommendedName>
</protein>
<dbReference type="STRING" id="1185766.SAMN05216224_11818"/>
<dbReference type="AlphaFoldDB" id="A0A074T8P1"/>
<proteinExistence type="predicted"/>
<dbReference type="RefSeq" id="WP_038069215.1">
    <property type="nucleotide sequence ID" value="NZ_FOVB01000018.1"/>
</dbReference>
<evidence type="ECO:0000313" key="5">
    <source>
        <dbReference type="Proteomes" id="UP000027725"/>
    </source>
</evidence>
<dbReference type="OrthoDB" id="7374922at2"/>
<dbReference type="Pfam" id="PF02826">
    <property type="entry name" value="2-Hacid_dh_C"/>
    <property type="match status" value="1"/>
</dbReference>
<dbReference type="GO" id="GO:0051287">
    <property type="term" value="F:NAD binding"/>
    <property type="evidence" value="ECO:0007669"/>
    <property type="project" value="InterPro"/>
</dbReference>
<evidence type="ECO:0000313" key="4">
    <source>
        <dbReference type="EMBL" id="KEP68181.1"/>
    </source>
</evidence>
<dbReference type="SUPFAM" id="SSF51735">
    <property type="entry name" value="NAD(P)-binding Rossmann-fold domains"/>
    <property type="match status" value="1"/>
</dbReference>
<keyword evidence="2" id="KW-0520">NAD</keyword>
<dbReference type="PANTHER" id="PTHR43333:SF1">
    <property type="entry name" value="D-ISOMER SPECIFIC 2-HYDROXYACID DEHYDROGENASE NAD-BINDING DOMAIN-CONTAINING PROTEIN"/>
    <property type="match status" value="1"/>
</dbReference>
<organism evidence="4 5">
    <name type="scientific">Thioclava dalianensis</name>
    <dbReference type="NCBI Taxonomy" id="1185766"/>
    <lineage>
        <taxon>Bacteria</taxon>
        <taxon>Pseudomonadati</taxon>
        <taxon>Pseudomonadota</taxon>
        <taxon>Alphaproteobacteria</taxon>
        <taxon>Rhodobacterales</taxon>
        <taxon>Paracoccaceae</taxon>
        <taxon>Thioclava</taxon>
    </lineage>
</organism>
<dbReference type="PANTHER" id="PTHR43333">
    <property type="entry name" value="2-HACID_DH_C DOMAIN-CONTAINING PROTEIN"/>
    <property type="match status" value="1"/>
</dbReference>